<dbReference type="InterPro" id="IPR020827">
    <property type="entry name" value="Asparaginase/glutaminase_AS1"/>
</dbReference>
<dbReference type="PANTHER" id="PTHR11707">
    <property type="entry name" value="L-ASPARAGINASE"/>
    <property type="match status" value="1"/>
</dbReference>
<dbReference type="SUPFAM" id="SSF53774">
    <property type="entry name" value="Glutaminase/Asparaginase"/>
    <property type="match status" value="1"/>
</dbReference>
<evidence type="ECO:0000313" key="10">
    <source>
        <dbReference type="Proteomes" id="UP000660454"/>
    </source>
</evidence>
<dbReference type="EMBL" id="BOOF01000004">
    <property type="protein sequence ID" value="GIH60185.1"/>
    <property type="molecule type" value="Genomic_DNA"/>
</dbReference>
<protein>
    <recommendedName>
        <fullName evidence="2">asparaginase</fullName>
        <ecNumber evidence="2">3.5.1.1</ecNumber>
    </recommendedName>
</protein>
<dbReference type="InterPro" id="IPR027473">
    <property type="entry name" value="L-asparaginase_C"/>
</dbReference>
<keyword evidence="3" id="KW-0378">Hydrolase</keyword>
<dbReference type="SFLD" id="SFLDS00057">
    <property type="entry name" value="Glutaminase/Asparaginase"/>
    <property type="match status" value="1"/>
</dbReference>
<dbReference type="PROSITE" id="PS51732">
    <property type="entry name" value="ASN_GLN_ASE_3"/>
    <property type="match status" value="1"/>
</dbReference>
<accession>A0ABQ4GFI3</accession>
<evidence type="ECO:0000256" key="6">
    <source>
        <dbReference type="PROSITE-ProRule" id="PRU10100"/>
    </source>
</evidence>
<dbReference type="InterPro" id="IPR036152">
    <property type="entry name" value="Asp/glu_Ase-like_sf"/>
</dbReference>
<dbReference type="Proteomes" id="UP000660454">
    <property type="component" value="Unassembled WGS sequence"/>
</dbReference>
<dbReference type="InterPro" id="IPR006034">
    <property type="entry name" value="Asparaginase/glutaminase-like"/>
</dbReference>
<dbReference type="InterPro" id="IPR004550">
    <property type="entry name" value="AsnASE_II"/>
</dbReference>
<evidence type="ECO:0000259" key="8">
    <source>
        <dbReference type="Pfam" id="PF17763"/>
    </source>
</evidence>
<dbReference type="PIRSF" id="PIRSF500176">
    <property type="entry name" value="L_ASNase"/>
    <property type="match status" value="1"/>
</dbReference>
<evidence type="ECO:0000256" key="1">
    <source>
        <dbReference type="ARBA" id="ARBA00010518"/>
    </source>
</evidence>
<dbReference type="Pfam" id="PF17763">
    <property type="entry name" value="Asparaginase_C"/>
    <property type="match status" value="1"/>
</dbReference>
<evidence type="ECO:0000256" key="2">
    <source>
        <dbReference type="ARBA" id="ARBA00012920"/>
    </source>
</evidence>
<dbReference type="InterPro" id="IPR027475">
    <property type="entry name" value="Asparaginase/glutaminase_AS2"/>
</dbReference>
<dbReference type="PRINTS" id="PR00139">
    <property type="entry name" value="ASNGLNASE"/>
</dbReference>
<dbReference type="Gene3D" id="3.40.50.40">
    <property type="match status" value="1"/>
</dbReference>
<proteinExistence type="inferred from homology"/>
<evidence type="ECO:0000256" key="5">
    <source>
        <dbReference type="PROSITE-ProRule" id="PRU10099"/>
    </source>
</evidence>
<evidence type="ECO:0000259" key="7">
    <source>
        <dbReference type="Pfam" id="PF00710"/>
    </source>
</evidence>
<evidence type="ECO:0000256" key="3">
    <source>
        <dbReference type="ARBA" id="ARBA00022801"/>
    </source>
</evidence>
<feature type="active site" evidence="6">
    <location>
        <position position="86"/>
    </location>
</feature>
<dbReference type="PROSITE" id="PS00144">
    <property type="entry name" value="ASN_GLN_ASE_1"/>
    <property type="match status" value="1"/>
</dbReference>
<comment type="similarity">
    <text evidence="1">Belongs to the asparaginase 1 family.</text>
</comment>
<name>A0ABQ4GFI3_9ACTN</name>
<organism evidence="9 10">
    <name type="scientific">Microbispora siamensis</name>
    <dbReference type="NCBI Taxonomy" id="564413"/>
    <lineage>
        <taxon>Bacteria</taxon>
        <taxon>Bacillati</taxon>
        <taxon>Actinomycetota</taxon>
        <taxon>Actinomycetes</taxon>
        <taxon>Streptosporangiales</taxon>
        <taxon>Streptosporangiaceae</taxon>
        <taxon>Microbispora</taxon>
    </lineage>
</organism>
<reference evidence="9 10" key="1">
    <citation type="submission" date="2021-01" db="EMBL/GenBank/DDBJ databases">
        <title>Whole genome shotgun sequence of Microbispora siamensis NBRC 104113.</title>
        <authorList>
            <person name="Komaki H."/>
            <person name="Tamura T."/>
        </authorList>
    </citation>
    <scope>NUCLEOTIDE SEQUENCE [LARGE SCALE GENOMIC DNA]</scope>
    <source>
        <strain evidence="9 10">NBRC 104113</strain>
    </source>
</reference>
<gene>
    <name evidence="9" type="ORF">Msi02_10020</name>
</gene>
<keyword evidence="10" id="KW-1185">Reference proteome</keyword>
<dbReference type="Pfam" id="PF00710">
    <property type="entry name" value="Asparaginase"/>
    <property type="match status" value="1"/>
</dbReference>
<dbReference type="InterPro" id="IPR040919">
    <property type="entry name" value="Asparaginase_C"/>
</dbReference>
<evidence type="ECO:0000256" key="4">
    <source>
        <dbReference type="ARBA" id="ARBA00049366"/>
    </source>
</evidence>
<dbReference type="InterPro" id="IPR027474">
    <property type="entry name" value="L-asparaginase_N"/>
</dbReference>
<feature type="active site" evidence="5">
    <location>
        <position position="13"/>
    </location>
</feature>
<dbReference type="Gene3D" id="3.40.50.1170">
    <property type="entry name" value="L-asparaginase, N-terminal domain"/>
    <property type="match status" value="1"/>
</dbReference>
<dbReference type="PROSITE" id="PS00917">
    <property type="entry name" value="ASN_GLN_ASE_2"/>
    <property type="match status" value="1"/>
</dbReference>
<dbReference type="PIRSF" id="PIRSF001220">
    <property type="entry name" value="L-ASNase_gatD"/>
    <property type="match status" value="1"/>
</dbReference>
<comment type="caution">
    <text evidence="9">The sequence shown here is derived from an EMBL/GenBank/DDBJ whole genome shotgun (WGS) entry which is preliminary data.</text>
</comment>
<feature type="domain" description="Asparaginase/glutaminase C-terminal" evidence="8">
    <location>
        <begin position="207"/>
        <end position="316"/>
    </location>
</feature>
<dbReference type="RefSeq" id="WP_204047269.1">
    <property type="nucleotide sequence ID" value="NZ_BOOF01000004.1"/>
</dbReference>
<dbReference type="CDD" id="cd08964">
    <property type="entry name" value="L-asparaginase_II"/>
    <property type="match status" value="1"/>
</dbReference>
<evidence type="ECO:0000313" key="9">
    <source>
        <dbReference type="EMBL" id="GIH60185.1"/>
    </source>
</evidence>
<feature type="domain" description="L-asparaginase N-terminal" evidence="7">
    <location>
        <begin position="4"/>
        <end position="190"/>
    </location>
</feature>
<dbReference type="EC" id="3.5.1.1" evidence="2"/>
<sequence length="327" mass="32388">MSARIRVITTGGTIASVPGGGAVSVAVSGRDLVGAAGGPAVTVEVDEAMLVHSFNLTLDGMLRIAERVAAAVADPDVDGVVVTHGTDTMEETAFFVDLLLGAGRTVVFTGAQRHAGEPDGDGPRNLADALRVAAATAGRGLGAVIVMAGRVHAARHATKADTVALDAFDSPGYGPVGRVHGERVHIAARPERLPGFTLAELGGLEARVDIVPAYLGADGVHVAASRAAGARGLVLEALGAGNPTSGLLGEVRACVAAGIPVLVTSRCHAGPSLPVYGAGGGATLREAGAVFAGSLAAPKARLLLAAALAAEPGPAEALARLGPHLTV</sequence>
<dbReference type="InterPro" id="IPR037152">
    <property type="entry name" value="L-asparaginase_N_sf"/>
</dbReference>
<comment type="catalytic activity">
    <reaction evidence="4">
        <text>L-asparagine + H2O = L-aspartate + NH4(+)</text>
        <dbReference type="Rhea" id="RHEA:21016"/>
        <dbReference type="ChEBI" id="CHEBI:15377"/>
        <dbReference type="ChEBI" id="CHEBI:28938"/>
        <dbReference type="ChEBI" id="CHEBI:29991"/>
        <dbReference type="ChEBI" id="CHEBI:58048"/>
        <dbReference type="EC" id="3.5.1.1"/>
    </reaction>
</comment>
<dbReference type="PANTHER" id="PTHR11707:SF28">
    <property type="entry name" value="60 KDA LYSOPHOSPHOLIPASE"/>
    <property type="match status" value="1"/>
</dbReference>
<dbReference type="SMART" id="SM00870">
    <property type="entry name" value="Asparaginase"/>
    <property type="match status" value="1"/>
</dbReference>